<feature type="domain" description="Pesticin C-terminal" evidence="4">
    <location>
        <begin position="8"/>
        <end position="113"/>
    </location>
</feature>
<proteinExistence type="predicted"/>
<dbReference type="GO" id="GO:0003796">
    <property type="term" value="F:lysozyme activity"/>
    <property type="evidence" value="ECO:0007669"/>
    <property type="project" value="InterPro"/>
</dbReference>
<dbReference type="GO" id="GO:0031640">
    <property type="term" value="P:killing of cells of another organism"/>
    <property type="evidence" value="ECO:0007669"/>
    <property type="project" value="UniProtKB-KW"/>
</dbReference>
<dbReference type="AlphaFoldDB" id="A0A6P8HLB7"/>
<dbReference type="GO" id="GO:0042742">
    <property type="term" value="P:defense response to bacterium"/>
    <property type="evidence" value="ECO:0007669"/>
    <property type="project" value="UniProtKB-KW"/>
</dbReference>
<evidence type="ECO:0000256" key="1">
    <source>
        <dbReference type="ARBA" id="ARBA00022529"/>
    </source>
</evidence>
<keyword evidence="1" id="KW-0929">Antimicrobial</keyword>
<dbReference type="InParanoid" id="A0A6P8HLB7"/>
<sequence>MSQRSSDQIKKDLVAAGVDAKTADKFKNAVGLKGKKARDWLKKNNLQDFTLTHEQQKKLFEKDYPRYVSKAKRLVEKYSKAGVKFDSLSQVAKDIATDIMYRGDYSMSSRNPAKKKRSKRIQKVLDSKSLQKLKDLMSDKKFWDAAGVDPNRFNERKKAVEAACKKDPNCN</sequence>
<feature type="compositionally biased region" description="Basic residues" evidence="3">
    <location>
        <begin position="112"/>
        <end position="122"/>
    </location>
</feature>
<dbReference type="Gene3D" id="1.10.530.40">
    <property type="match status" value="1"/>
</dbReference>
<evidence type="ECO:0000313" key="6">
    <source>
        <dbReference type="RefSeq" id="XP_031553467.1"/>
    </source>
</evidence>
<dbReference type="GeneID" id="116290550"/>
<dbReference type="InterPro" id="IPR031922">
    <property type="entry name" value="Pesticin_C"/>
</dbReference>
<dbReference type="Pfam" id="PF16754">
    <property type="entry name" value="Pesticin"/>
    <property type="match status" value="1"/>
</dbReference>
<keyword evidence="5" id="KW-1185">Reference proteome</keyword>
<evidence type="ECO:0000256" key="3">
    <source>
        <dbReference type="SAM" id="MobiDB-lite"/>
    </source>
</evidence>
<dbReference type="InterPro" id="IPR023347">
    <property type="entry name" value="Lysozyme_dom_sf"/>
</dbReference>
<protein>
    <submittedName>
        <fullName evidence="6">Uncharacterized protein LOC116290550</fullName>
    </submittedName>
</protein>
<organism evidence="5 6">
    <name type="scientific">Actinia tenebrosa</name>
    <name type="common">Australian red waratah sea anemone</name>
    <dbReference type="NCBI Taxonomy" id="6105"/>
    <lineage>
        <taxon>Eukaryota</taxon>
        <taxon>Metazoa</taxon>
        <taxon>Cnidaria</taxon>
        <taxon>Anthozoa</taxon>
        <taxon>Hexacorallia</taxon>
        <taxon>Actiniaria</taxon>
        <taxon>Actiniidae</taxon>
        <taxon>Actinia</taxon>
    </lineage>
</organism>
<evidence type="ECO:0000259" key="4">
    <source>
        <dbReference type="Pfam" id="PF16754"/>
    </source>
</evidence>
<dbReference type="RefSeq" id="XP_031553467.1">
    <property type="nucleotide sequence ID" value="XM_031697607.1"/>
</dbReference>
<keyword evidence="2" id="KW-0081">Bacteriolytic enzyme</keyword>
<dbReference type="Proteomes" id="UP000515163">
    <property type="component" value="Unplaced"/>
</dbReference>
<gene>
    <name evidence="6" type="primary">LOC116290550</name>
</gene>
<reference evidence="6" key="1">
    <citation type="submission" date="2025-08" db="UniProtKB">
        <authorList>
            <consortium name="RefSeq"/>
        </authorList>
    </citation>
    <scope>IDENTIFICATION</scope>
</reference>
<accession>A0A6P8HLB7</accession>
<evidence type="ECO:0000313" key="5">
    <source>
        <dbReference type="Proteomes" id="UP000515163"/>
    </source>
</evidence>
<evidence type="ECO:0000256" key="2">
    <source>
        <dbReference type="ARBA" id="ARBA00022638"/>
    </source>
</evidence>
<feature type="region of interest" description="Disordered" evidence="3">
    <location>
        <begin position="105"/>
        <end position="124"/>
    </location>
</feature>
<dbReference type="KEGG" id="aten:116290550"/>
<dbReference type="OrthoDB" id="5982706at2759"/>
<name>A0A6P8HLB7_ACTTE</name>